<sequence>MNLIFCTSPFQVLVAREVARHTNLEFYGMYLMMSNDSRQLIYAEKMKEFCKEVCIFKDGIVKEPLQQFLSDKVITSLYLASLDNPVAYSFFNPNQMQLFTFDDGSTSIIVPNMYTQNLHRVVSPLGLTLGQMMSLSQKHFTVFNQTKLFEEERQVRLTLNTKPQEFKRANNGKVIRVFLGQALGSIFDEGDIQLTKQLTKKAIQDCKADIYYPHPRAVVEVEGIQVAAPTNCFEEEIYSLLEEYEFVEVYGFYSTAFLFVKEIEGVKVQAYRTFLSSFESDILLEHGIQYRNLSLSDTCVDIVMPVYNGEKTIDESIQSILNQTHQKFRLWIVDDGSTDQTQEVCQKYLTDARIHYEKLVHQGISCTLISGVTMTQGEFIARQDADDVWMPWHLEMVLHQLESNSSLDIVGSRVTADEDEKNRKLKRNKQNHLFGEKLWLQLAYQNVFNHSTVIFRKSAYLEAGGYQEGYDGFEDWHLWARMVTKENAFVLNNLTVYYRLSDSHDRWMAFRTRLAKTRGLTLEEVLEGE</sequence>
<dbReference type="Pfam" id="PF07922">
    <property type="entry name" value="Glyco_transf_52"/>
    <property type="match status" value="1"/>
</dbReference>
<dbReference type="OrthoDB" id="8773442at2"/>
<reference evidence="5" key="1">
    <citation type="submission" date="2009-09" db="EMBL/GenBank/DDBJ databases">
        <authorList>
            <consortium name="The Broad Institute Genome Sequencing Platform"/>
            <person name="Ward D."/>
            <person name="Feldgarden M."/>
            <person name="Earl A."/>
            <person name="Young S.K."/>
            <person name="Zeng Q."/>
            <person name="Koehrsen M."/>
            <person name="Alvarado L."/>
            <person name="Berlin A."/>
            <person name="Bochicchio J."/>
            <person name="Borenstein D."/>
            <person name="Chapman S.B."/>
            <person name="Chen Z."/>
            <person name="Engels R."/>
            <person name="Freedman E."/>
            <person name="Gellesch M."/>
            <person name="Goldberg J."/>
            <person name="Griggs A."/>
            <person name="Gujja S."/>
            <person name="Heilman E."/>
            <person name="Heiman D."/>
            <person name="Hepburn T."/>
            <person name="Howarth C."/>
            <person name="Jen D."/>
            <person name="Larson L."/>
            <person name="Lewis B."/>
            <person name="Mehta T."/>
            <person name="Park D."/>
            <person name="Pearson M."/>
            <person name="Roberts A."/>
            <person name="Saif S."/>
            <person name="Shea T."/>
            <person name="Shenoy N."/>
            <person name="Sisk P."/>
            <person name="Stolte C."/>
            <person name="Sykes S."/>
            <person name="Thomson T."/>
            <person name="Walk T."/>
            <person name="White J."/>
            <person name="Yandava C."/>
            <person name="Sibley C.D."/>
            <person name="Field T.R."/>
            <person name="Grinwis M."/>
            <person name="Eshaghurshan C.S."/>
            <person name="Surette M.G."/>
            <person name="Haas B."/>
            <person name="Nusbaum C."/>
            <person name="Birren B."/>
        </authorList>
    </citation>
    <scope>NUCLEOTIDE SEQUENCE [LARGE SCALE GENOMIC DNA]</scope>
    <source>
        <strain evidence="5">ATCC 700633</strain>
    </source>
</reference>
<dbReference type="Pfam" id="PF00535">
    <property type="entry name" value="Glycos_transf_2"/>
    <property type="match status" value="1"/>
</dbReference>
<dbReference type="InterPro" id="IPR029044">
    <property type="entry name" value="Nucleotide-diphossugar_trans"/>
</dbReference>
<comment type="similarity">
    <text evidence="1">Belongs to the glycosyltransferase 2 family.</text>
</comment>
<dbReference type="InterPro" id="IPR001173">
    <property type="entry name" value="Glyco_trans_2-like"/>
</dbReference>
<dbReference type="CDD" id="cd00761">
    <property type="entry name" value="Glyco_tranf_GTA_type"/>
    <property type="match status" value="1"/>
</dbReference>
<evidence type="ECO:0000256" key="2">
    <source>
        <dbReference type="ARBA" id="ARBA00022676"/>
    </source>
</evidence>
<dbReference type="EMBL" id="ACRF02000002">
    <property type="protein sequence ID" value="EEW92414.2"/>
    <property type="molecule type" value="Genomic_DNA"/>
</dbReference>
<evidence type="ECO:0000256" key="1">
    <source>
        <dbReference type="ARBA" id="ARBA00006739"/>
    </source>
</evidence>
<dbReference type="Gene3D" id="3.90.550.10">
    <property type="entry name" value="Spore Coat Polysaccharide Biosynthesis Protein SpsA, Chain A"/>
    <property type="match status" value="1"/>
</dbReference>
<dbReference type="AlphaFoldDB" id="D0BNE9"/>
<reference evidence="5" key="2">
    <citation type="submission" date="2011-10" db="EMBL/GenBank/DDBJ databases">
        <title>The Genome Sequence of Granulicatella elegans ATCC 700633.</title>
        <authorList>
            <consortium name="The Broad Institute Genome Sequencing Platform"/>
            <consortium name="The Broad Institute Genome Sequencing Center for Infectious Disease"/>
            <person name="Earl A."/>
            <person name="Ward D."/>
            <person name="Feldgarden M."/>
            <person name="Gevers D."/>
            <person name="Sibley C.D."/>
            <person name="Field T.R."/>
            <person name="Grinwis M."/>
            <person name="Eshaghurshan C.S."/>
            <person name="Surette M.G."/>
            <person name="Young S.K."/>
            <person name="Zeng Q."/>
            <person name="Gargeya S."/>
            <person name="Fitzgerald M."/>
            <person name="Haas B."/>
            <person name="Abouelleil A."/>
            <person name="Alvarado L."/>
            <person name="Arachchi H.M."/>
            <person name="Berlin A."/>
            <person name="Brown A."/>
            <person name="Chapman S.B."/>
            <person name="Chen Z."/>
            <person name="Dunbar C."/>
            <person name="Freedman E."/>
            <person name="Gearin G."/>
            <person name="Goldberg J."/>
            <person name="Griggs A."/>
            <person name="Gujja S."/>
            <person name="Heiman D."/>
            <person name="Howarth C."/>
            <person name="Larson L."/>
            <person name="Lui A."/>
            <person name="MacDonald P.J.P."/>
            <person name="Montmayeur A."/>
            <person name="Murphy C."/>
            <person name="Neiman D."/>
            <person name="Pearson M."/>
            <person name="Priest M."/>
            <person name="Roberts A."/>
            <person name="Saif S."/>
            <person name="Shea T."/>
            <person name="Shenoy N."/>
            <person name="Sisk P."/>
            <person name="Stolte C."/>
            <person name="Sykes S."/>
            <person name="Wortman J."/>
            <person name="Nusbaum C."/>
            <person name="Birren B."/>
        </authorList>
    </citation>
    <scope>NUCLEOTIDE SEQUENCE [LARGE SCALE GENOMIC DNA]</scope>
    <source>
        <strain evidence="5">ATCC 700633</strain>
    </source>
</reference>
<evidence type="ECO:0000313" key="5">
    <source>
        <dbReference type="EMBL" id="EEW92414.2"/>
    </source>
</evidence>
<dbReference type="InterPro" id="IPR050834">
    <property type="entry name" value="Glycosyltransf_2"/>
</dbReference>
<accession>D0BNE9</accession>
<dbReference type="InterPro" id="IPR012477">
    <property type="entry name" value="Glyco_transf_52"/>
</dbReference>
<gene>
    <name evidence="5" type="ORF">HMPREF0446_01484</name>
</gene>
<dbReference type="GO" id="GO:0016757">
    <property type="term" value="F:glycosyltransferase activity"/>
    <property type="evidence" value="ECO:0007669"/>
    <property type="project" value="UniProtKB-KW"/>
</dbReference>
<dbReference type="PANTHER" id="PTHR43685:SF5">
    <property type="entry name" value="GLYCOSYLTRANSFERASE EPSE-RELATED"/>
    <property type="match status" value="1"/>
</dbReference>
<organism evidence="5 6">
    <name type="scientific">Granulicatella elegans ATCC 700633</name>
    <dbReference type="NCBI Taxonomy" id="626369"/>
    <lineage>
        <taxon>Bacteria</taxon>
        <taxon>Bacillati</taxon>
        <taxon>Bacillota</taxon>
        <taxon>Bacilli</taxon>
        <taxon>Lactobacillales</taxon>
        <taxon>Carnobacteriaceae</taxon>
        <taxon>Granulicatella</taxon>
    </lineage>
</organism>
<comment type="caution">
    <text evidence="5">The sequence shown here is derived from an EMBL/GenBank/DDBJ whole genome shotgun (WGS) entry which is preliminary data.</text>
</comment>
<dbReference type="PANTHER" id="PTHR43685">
    <property type="entry name" value="GLYCOSYLTRANSFERASE"/>
    <property type="match status" value="1"/>
</dbReference>
<dbReference type="Gene3D" id="3.30.370.20">
    <property type="match status" value="1"/>
</dbReference>
<dbReference type="RefSeq" id="WP_020991223.1">
    <property type="nucleotide sequence ID" value="NZ_KI391971.1"/>
</dbReference>
<dbReference type="Proteomes" id="UP000002939">
    <property type="component" value="Unassembled WGS sequence"/>
</dbReference>
<dbReference type="HOGENOM" id="CLU_514593_0_0_9"/>
<evidence type="ECO:0000256" key="3">
    <source>
        <dbReference type="ARBA" id="ARBA00022679"/>
    </source>
</evidence>
<dbReference type="eggNOG" id="COG1215">
    <property type="taxonomic scope" value="Bacteria"/>
</dbReference>
<keyword evidence="3" id="KW-0808">Transferase</keyword>
<proteinExistence type="inferred from homology"/>
<protein>
    <recommendedName>
        <fullName evidence="4">Glycosyltransferase 2-like domain-containing protein</fullName>
    </recommendedName>
</protein>
<dbReference type="STRING" id="626369.HMPREF0446_01484"/>
<keyword evidence="2" id="KW-0328">Glycosyltransferase</keyword>
<keyword evidence="6" id="KW-1185">Reference proteome</keyword>
<evidence type="ECO:0000259" key="4">
    <source>
        <dbReference type="Pfam" id="PF00535"/>
    </source>
</evidence>
<evidence type="ECO:0000313" key="6">
    <source>
        <dbReference type="Proteomes" id="UP000002939"/>
    </source>
</evidence>
<feature type="domain" description="Glycosyltransferase 2-like" evidence="4">
    <location>
        <begin position="302"/>
        <end position="459"/>
    </location>
</feature>
<dbReference type="SUPFAM" id="SSF53448">
    <property type="entry name" value="Nucleotide-diphospho-sugar transferases"/>
    <property type="match status" value="1"/>
</dbReference>
<name>D0BNE9_9LACT</name>